<comment type="caution">
    <text evidence="1">The sequence shown here is derived from an EMBL/GenBank/DDBJ whole genome shotgun (WGS) entry which is preliminary data.</text>
</comment>
<dbReference type="EMBL" id="FOXX01000004">
    <property type="protein sequence ID" value="SFQ56776.1"/>
    <property type="molecule type" value="Genomic_DNA"/>
</dbReference>
<dbReference type="GeneID" id="93710804"/>
<keyword evidence="2" id="KW-1185">Reference proteome</keyword>
<protein>
    <recommendedName>
        <fullName evidence="3">Prephenate dehydratase</fullName>
    </recommendedName>
</protein>
<gene>
    <name evidence="1" type="ORF">SAMN02745910_02142</name>
</gene>
<evidence type="ECO:0008006" key="3">
    <source>
        <dbReference type="Google" id="ProtNLM"/>
    </source>
</evidence>
<proteinExistence type="predicted"/>
<evidence type="ECO:0000313" key="2">
    <source>
        <dbReference type="Proteomes" id="UP000182762"/>
    </source>
</evidence>
<reference evidence="1 2" key="1">
    <citation type="submission" date="2016-10" db="EMBL/GenBank/DDBJ databases">
        <authorList>
            <person name="Varghese N."/>
            <person name="Submissions S."/>
        </authorList>
    </citation>
    <scope>NUCLEOTIDE SEQUENCE [LARGE SCALE GENOMIC DNA]</scope>
    <source>
        <strain evidence="1 2">DSM 13796</strain>
    </source>
</reference>
<sequence length="184" mass="20251">MVTITQNVQELNQKMKVVHTLGPAGTNCEKAGLLWLEKQKIKGEVVLHKTLEEALPHVKETENSILIGCAVYPYLHDIVFKNLSNLELIDSFIMPTYNMVLAARQEFNLSKGTTIASHPAPANLAQAFSSNIRLVDSNAQAALDCSLGIVDSCITTIKAAEQNNLFIVKDFGEVPMCFTVHARK</sequence>
<organism evidence="1 2">
    <name type="scientific">Priestia endophytica DSM 13796</name>
    <dbReference type="NCBI Taxonomy" id="1121089"/>
    <lineage>
        <taxon>Bacteria</taxon>
        <taxon>Bacillati</taxon>
        <taxon>Bacillota</taxon>
        <taxon>Bacilli</taxon>
        <taxon>Bacillales</taxon>
        <taxon>Bacillaceae</taxon>
        <taxon>Priestia</taxon>
    </lineage>
</organism>
<name>A0A1I5ZJY4_9BACI</name>
<dbReference type="RefSeq" id="WP_061804182.1">
    <property type="nucleotide sequence ID" value="NZ_FOXX01000004.1"/>
</dbReference>
<evidence type="ECO:0000313" key="1">
    <source>
        <dbReference type="EMBL" id="SFQ56776.1"/>
    </source>
</evidence>
<dbReference type="SUPFAM" id="SSF53850">
    <property type="entry name" value="Periplasmic binding protein-like II"/>
    <property type="match status" value="1"/>
</dbReference>
<accession>A0A1I5ZJY4</accession>
<dbReference type="Proteomes" id="UP000182762">
    <property type="component" value="Unassembled WGS sequence"/>
</dbReference>